<dbReference type="Proteomes" id="UP000568751">
    <property type="component" value="Unassembled WGS sequence"/>
</dbReference>
<dbReference type="AlphaFoldDB" id="A0A853F591"/>
<accession>A0A853F591</accession>
<gene>
    <name evidence="1" type="ORF">H0A76_02990</name>
</gene>
<evidence type="ECO:0000313" key="1">
    <source>
        <dbReference type="EMBL" id="NYT26955.1"/>
    </source>
</evidence>
<sequence>MFNHFFETETNSGQKIKLLGEKQQQHTALLSSNQTIEYFKLEKIVLPCHAKINNLKACDYVLVDHQNKKILLCELKNSYKANVLRAKGN</sequence>
<proteinExistence type="predicted"/>
<evidence type="ECO:0000313" key="2">
    <source>
        <dbReference type="Proteomes" id="UP000568751"/>
    </source>
</evidence>
<reference evidence="1 2" key="1">
    <citation type="submission" date="2020-05" db="EMBL/GenBank/DDBJ databases">
        <title>Horizontal transmission and recombination maintain forever young bacterial symbiont genomes.</title>
        <authorList>
            <person name="Russell S.L."/>
            <person name="Pepper-Tunick E."/>
            <person name="Svedberg J."/>
            <person name="Byrne A."/>
            <person name="Ruelas Castillo J."/>
            <person name="Vollmers C."/>
            <person name="Beinart R.A."/>
            <person name="Corbett-Detig R."/>
        </authorList>
    </citation>
    <scope>NUCLEOTIDE SEQUENCE [LARGE SCALE GENOMIC DNA]</scope>
    <source>
        <strain evidence="1">455</strain>
    </source>
</reference>
<dbReference type="EMBL" id="JACCHT010000001">
    <property type="protein sequence ID" value="NYT26955.1"/>
    <property type="molecule type" value="Genomic_DNA"/>
</dbReference>
<protein>
    <submittedName>
        <fullName evidence="1">Uncharacterized protein</fullName>
    </submittedName>
</protein>
<comment type="caution">
    <text evidence="1">The sequence shown here is derived from an EMBL/GenBank/DDBJ whole genome shotgun (WGS) entry which is preliminary data.</text>
</comment>
<name>A0A853F591_9GAMM</name>
<organism evidence="1 2">
    <name type="scientific">Candidatus Thiodubiliella endoseptemdiera</name>
    <dbReference type="NCBI Taxonomy" id="2738886"/>
    <lineage>
        <taxon>Bacteria</taxon>
        <taxon>Pseudomonadati</taxon>
        <taxon>Pseudomonadota</taxon>
        <taxon>Gammaproteobacteria</taxon>
        <taxon>Candidatus Pseudothioglobaceae</taxon>
        <taxon>Candidatus Thiodubiliella</taxon>
    </lineage>
</organism>